<proteinExistence type="predicted"/>
<name>X0WYR0_9ZZZZ</name>
<organism evidence="1">
    <name type="scientific">marine sediment metagenome</name>
    <dbReference type="NCBI Taxonomy" id="412755"/>
    <lineage>
        <taxon>unclassified sequences</taxon>
        <taxon>metagenomes</taxon>
        <taxon>ecological metagenomes</taxon>
    </lineage>
</organism>
<feature type="non-terminal residue" evidence="1">
    <location>
        <position position="1"/>
    </location>
</feature>
<protein>
    <submittedName>
        <fullName evidence="1">Uncharacterized protein</fullName>
    </submittedName>
</protein>
<accession>X0WYR0</accession>
<reference evidence="1" key="1">
    <citation type="journal article" date="2014" name="Front. Microbiol.">
        <title>High frequency of phylogenetically diverse reductive dehalogenase-homologous genes in deep subseafloor sedimentary metagenomes.</title>
        <authorList>
            <person name="Kawai M."/>
            <person name="Futagami T."/>
            <person name="Toyoda A."/>
            <person name="Takaki Y."/>
            <person name="Nishi S."/>
            <person name="Hori S."/>
            <person name="Arai W."/>
            <person name="Tsubouchi T."/>
            <person name="Morono Y."/>
            <person name="Uchiyama I."/>
            <person name="Ito T."/>
            <person name="Fujiyama A."/>
            <person name="Inagaki F."/>
            <person name="Takami H."/>
        </authorList>
    </citation>
    <scope>NUCLEOTIDE SEQUENCE</scope>
    <source>
        <strain evidence="1">Expedition CK06-06</strain>
    </source>
</reference>
<dbReference type="EMBL" id="BARS01047508">
    <property type="protein sequence ID" value="GAG28357.1"/>
    <property type="molecule type" value="Genomic_DNA"/>
</dbReference>
<comment type="caution">
    <text evidence="1">The sequence shown here is derived from an EMBL/GenBank/DDBJ whole genome shotgun (WGS) entry which is preliminary data.</text>
</comment>
<gene>
    <name evidence="1" type="ORF">S01H1_71351</name>
</gene>
<sequence length="33" mass="3698">ASLLIRRCHVVSADFAGKAIRIFAKHYDLPVMV</sequence>
<evidence type="ECO:0000313" key="1">
    <source>
        <dbReference type="EMBL" id="GAG28357.1"/>
    </source>
</evidence>
<dbReference type="AlphaFoldDB" id="X0WYR0"/>